<comment type="similarity">
    <text evidence="5">Belongs to the L2HGDH family.</text>
</comment>
<dbReference type="InterPro" id="IPR006076">
    <property type="entry name" value="FAD-dep_OxRdtase"/>
</dbReference>
<name>A0A4P7XHT1_9ALTE</name>
<evidence type="ECO:0000256" key="1">
    <source>
        <dbReference type="ARBA" id="ARBA00001974"/>
    </source>
</evidence>
<proteinExistence type="inferred from homology"/>
<evidence type="ECO:0000256" key="3">
    <source>
        <dbReference type="ARBA" id="ARBA00022827"/>
    </source>
</evidence>
<sequence length="366" mass="39338">MKLEADTVVIGAGVVGLAIARALARDGRDVLVLEQQSAFGMGISSRNSEVIHAGLYYPEGSLKARLCTTGRRALYDYCASHGVPYRRCGKWVIATHPEQEPALAEVEQRAAANGVTLDRLSTRSRAAEPDLNIVAGLASPETGIIDSHQLMLALIGELEDAGGRVAYNAPVEFAEARGTGHLLRVGGELECEILCRQAVNAAGLNAAGLARQWGGFDKSRVPALHMARGHYFSYSGAHPFTRLIYPVPEPGGLGIHLTLDLAGQARFGPDVQWITQEDYQVPVDRAGHFRDSIAQWWRGFDPARLKPAYSGIRPKLSGPGKDPADFFIEGPEEHGIEGLVVLLGIESPGLTASLAISELVRDKLAH</sequence>
<dbReference type="GO" id="GO:0047545">
    <property type="term" value="F:(S)-2-hydroxyglutarate dehydrogenase activity"/>
    <property type="evidence" value="ECO:0007669"/>
    <property type="project" value="TreeGrafter"/>
</dbReference>
<dbReference type="RefSeq" id="WP_136549315.1">
    <property type="nucleotide sequence ID" value="NZ_CP031093.1"/>
</dbReference>
<dbReference type="PANTHER" id="PTHR43104">
    <property type="entry name" value="L-2-HYDROXYGLUTARATE DEHYDROGENASE, MITOCHONDRIAL"/>
    <property type="match status" value="1"/>
</dbReference>
<dbReference type="InterPro" id="IPR036188">
    <property type="entry name" value="FAD/NAD-bd_sf"/>
</dbReference>
<dbReference type="Pfam" id="PF01266">
    <property type="entry name" value="DAO"/>
    <property type="match status" value="1"/>
</dbReference>
<evidence type="ECO:0000256" key="5">
    <source>
        <dbReference type="ARBA" id="ARBA00037941"/>
    </source>
</evidence>
<reference evidence="7 8" key="1">
    <citation type="submission" date="2018-07" db="EMBL/GenBank/DDBJ databases">
        <title>Marsedoiliclastica nanhaica gen. nov. sp. nov., a novel marine hydrocarbonoclastic bacterium isolated from an in-situ enriched hydrocarbon-degrading consortium in deep-sea sediment.</title>
        <authorList>
            <person name="Dong C."/>
            <person name="Ma T."/>
            <person name="Liu R."/>
            <person name="Shao Z."/>
        </authorList>
    </citation>
    <scope>NUCLEOTIDE SEQUENCE [LARGE SCALE GENOMIC DNA]</scope>
    <source>
        <strain evidence="8">soil36-7</strain>
    </source>
</reference>
<comment type="cofactor">
    <cofactor evidence="1">
        <name>FAD</name>
        <dbReference type="ChEBI" id="CHEBI:57692"/>
    </cofactor>
</comment>
<dbReference type="AlphaFoldDB" id="A0A4P7XHT1"/>
<keyword evidence="8" id="KW-1185">Reference proteome</keyword>
<evidence type="ECO:0000256" key="4">
    <source>
        <dbReference type="ARBA" id="ARBA00023002"/>
    </source>
</evidence>
<keyword evidence="2" id="KW-0285">Flavoprotein</keyword>
<dbReference type="Proteomes" id="UP000298049">
    <property type="component" value="Chromosome"/>
</dbReference>
<dbReference type="SUPFAM" id="SSF51905">
    <property type="entry name" value="FAD/NAD(P)-binding domain"/>
    <property type="match status" value="1"/>
</dbReference>
<evidence type="ECO:0000313" key="8">
    <source>
        <dbReference type="Proteomes" id="UP000298049"/>
    </source>
</evidence>
<evidence type="ECO:0000259" key="6">
    <source>
        <dbReference type="Pfam" id="PF01266"/>
    </source>
</evidence>
<dbReference type="Gene3D" id="3.50.50.60">
    <property type="entry name" value="FAD/NAD(P)-binding domain"/>
    <property type="match status" value="1"/>
</dbReference>
<organism evidence="7 8">
    <name type="scientific">Hydrocarboniclastica marina</name>
    <dbReference type="NCBI Taxonomy" id="2259620"/>
    <lineage>
        <taxon>Bacteria</taxon>
        <taxon>Pseudomonadati</taxon>
        <taxon>Pseudomonadota</taxon>
        <taxon>Gammaproteobacteria</taxon>
        <taxon>Alteromonadales</taxon>
        <taxon>Alteromonadaceae</taxon>
        <taxon>Hydrocarboniclastica</taxon>
    </lineage>
</organism>
<dbReference type="OrthoDB" id="9801699at2"/>
<gene>
    <name evidence="7" type="ORF">soil367_12070</name>
</gene>
<dbReference type="KEGG" id="hmi:soil367_12070"/>
<protein>
    <submittedName>
        <fullName evidence="7">NAD(P)/FAD-dependent oxidoreductase</fullName>
    </submittedName>
</protein>
<dbReference type="PANTHER" id="PTHR43104:SF4">
    <property type="entry name" value="L-2-HYDROXYGLUTARATE DEHYDROGENASE, MITOCHONDRIAL"/>
    <property type="match status" value="1"/>
</dbReference>
<evidence type="ECO:0000313" key="7">
    <source>
        <dbReference type="EMBL" id="QCF26608.1"/>
    </source>
</evidence>
<dbReference type="Gene3D" id="3.30.9.10">
    <property type="entry name" value="D-Amino Acid Oxidase, subunit A, domain 2"/>
    <property type="match status" value="1"/>
</dbReference>
<evidence type="ECO:0000256" key="2">
    <source>
        <dbReference type="ARBA" id="ARBA00022630"/>
    </source>
</evidence>
<keyword evidence="3" id="KW-0274">FAD</keyword>
<feature type="domain" description="FAD dependent oxidoreductase" evidence="6">
    <location>
        <begin position="6"/>
        <end position="361"/>
    </location>
</feature>
<accession>A0A4P7XHT1</accession>
<keyword evidence="4" id="KW-0560">Oxidoreductase</keyword>
<dbReference type="EMBL" id="CP031093">
    <property type="protein sequence ID" value="QCF26608.1"/>
    <property type="molecule type" value="Genomic_DNA"/>
</dbReference>